<dbReference type="EC" id="5.4.2.-" evidence="1"/>
<name>A0ABX1VHL2_9PLAN</name>
<dbReference type="Pfam" id="PF00300">
    <property type="entry name" value="His_Phos_1"/>
    <property type="match status" value="1"/>
</dbReference>
<evidence type="ECO:0000313" key="1">
    <source>
        <dbReference type="EMBL" id="NNJ26732.1"/>
    </source>
</evidence>
<keyword evidence="2" id="KW-1185">Reference proteome</keyword>
<evidence type="ECO:0000313" key="2">
    <source>
        <dbReference type="Proteomes" id="UP000609651"/>
    </source>
</evidence>
<dbReference type="RefSeq" id="WP_171188021.1">
    <property type="nucleotide sequence ID" value="NZ_WTPX01000095.1"/>
</dbReference>
<dbReference type="GO" id="GO:0016853">
    <property type="term" value="F:isomerase activity"/>
    <property type="evidence" value="ECO:0007669"/>
    <property type="project" value="UniProtKB-KW"/>
</dbReference>
<gene>
    <name evidence="1" type="primary">gpmB</name>
    <name evidence="1" type="ORF">LzC2_28230</name>
</gene>
<dbReference type="SUPFAM" id="SSF53254">
    <property type="entry name" value="Phosphoglycerate mutase-like"/>
    <property type="match status" value="1"/>
</dbReference>
<keyword evidence="1" id="KW-0413">Isomerase</keyword>
<reference evidence="1 2" key="1">
    <citation type="journal article" date="2020" name="Syst. Appl. Microbiol.">
        <title>Alienimonas chondri sp. nov., a novel planctomycete isolated from the biofilm of the red alga Chondrus crispus.</title>
        <authorList>
            <person name="Vitorino I."/>
            <person name="Albuquerque L."/>
            <person name="Wiegand S."/>
            <person name="Kallscheuer N."/>
            <person name="da Costa M.S."/>
            <person name="Lobo-da-Cunha A."/>
            <person name="Jogler C."/>
            <person name="Lage O.M."/>
        </authorList>
    </citation>
    <scope>NUCLEOTIDE SEQUENCE [LARGE SCALE GENOMIC DNA]</scope>
    <source>
        <strain evidence="1 2">LzC2</strain>
    </source>
</reference>
<dbReference type="Proteomes" id="UP000609651">
    <property type="component" value="Unassembled WGS sequence"/>
</dbReference>
<dbReference type="InterPro" id="IPR029033">
    <property type="entry name" value="His_PPase_superfam"/>
</dbReference>
<comment type="caution">
    <text evidence="1">The sequence shown here is derived from an EMBL/GenBank/DDBJ whole genome shotgun (WGS) entry which is preliminary data.</text>
</comment>
<organism evidence="1 2">
    <name type="scientific">Alienimonas chondri</name>
    <dbReference type="NCBI Taxonomy" id="2681879"/>
    <lineage>
        <taxon>Bacteria</taxon>
        <taxon>Pseudomonadati</taxon>
        <taxon>Planctomycetota</taxon>
        <taxon>Planctomycetia</taxon>
        <taxon>Planctomycetales</taxon>
        <taxon>Planctomycetaceae</taxon>
        <taxon>Alienimonas</taxon>
    </lineage>
</organism>
<dbReference type="EMBL" id="WTPX01000095">
    <property type="protein sequence ID" value="NNJ26732.1"/>
    <property type="molecule type" value="Genomic_DNA"/>
</dbReference>
<protein>
    <submittedName>
        <fullName evidence="1">Phosphoglycerate mutase GpmB</fullName>
        <ecNumber evidence="1">5.4.2.-</ecNumber>
    </submittedName>
</protein>
<dbReference type="InterPro" id="IPR013078">
    <property type="entry name" value="His_Pase_superF_clade-1"/>
</dbReference>
<sequence>MTEVAVIRPGCTDYDAQSRIAGRLDLPLNAAGEAQNADLIDTLRGLHLSYLLRGAGGNVAATAEQLGERLDLPVKVTEALCNLDQGLWEGLTVDDVRRRYPKLARKWHDEPESVCPPDGESVGEALDRVRKALSKPLKKGRTFGIVAADPLATLIESVVLGEAVEFDGPLGQPRRCGSVTVVSTEGSVREEACVSSLSSEQLAAVTDVEGEAVVAAGDEDMGTTEER</sequence>
<dbReference type="Gene3D" id="3.40.50.1240">
    <property type="entry name" value="Phosphoglycerate mutase-like"/>
    <property type="match status" value="1"/>
</dbReference>
<accession>A0ABX1VHL2</accession>
<proteinExistence type="predicted"/>